<keyword evidence="3 4" id="KW-0238">DNA-binding</keyword>
<dbReference type="AlphaFoldDB" id="A0AAE0J7F1"/>
<dbReference type="GO" id="GO:0006357">
    <property type="term" value="P:regulation of transcription by RNA polymerase II"/>
    <property type="evidence" value="ECO:0007669"/>
    <property type="project" value="TreeGrafter"/>
</dbReference>
<sequence>MGNEASREQPDDSEPEPGHGNTPQTPSLISDVGTKPRLTSEEVDILEQEFAKNPKPDSERKKQLAKQFGIESARINNWFQNRRAKEKQMKHTLNFERRKESAGDAA</sequence>
<feature type="region of interest" description="Disordered" evidence="5">
    <location>
        <begin position="1"/>
        <end position="36"/>
    </location>
</feature>
<dbReference type="SMART" id="SM00389">
    <property type="entry name" value="HOX"/>
    <property type="match status" value="1"/>
</dbReference>
<comment type="caution">
    <text evidence="7">The sequence shown here is derived from an EMBL/GenBank/DDBJ whole genome shotgun (WGS) entry which is preliminary data.</text>
</comment>
<feature type="region of interest" description="Disordered" evidence="5">
    <location>
        <begin position="86"/>
        <end position="106"/>
    </location>
</feature>
<keyword evidence="2 3" id="KW-0539">Nucleus</keyword>
<name>A0AAE0J7F1_9PEZI</name>
<dbReference type="Pfam" id="PF00046">
    <property type="entry name" value="Homeodomain"/>
    <property type="match status" value="1"/>
</dbReference>
<dbReference type="Proteomes" id="UP001286456">
    <property type="component" value="Unassembled WGS sequence"/>
</dbReference>
<feature type="domain" description="Homeobox" evidence="6">
    <location>
        <begin position="35"/>
        <end position="89"/>
    </location>
</feature>
<gene>
    <name evidence="7" type="ORF">B0T19DRAFT_413197</name>
</gene>
<reference evidence="7" key="2">
    <citation type="submission" date="2023-06" db="EMBL/GenBank/DDBJ databases">
        <authorList>
            <consortium name="Lawrence Berkeley National Laboratory"/>
            <person name="Haridas S."/>
            <person name="Hensen N."/>
            <person name="Bonometti L."/>
            <person name="Westerberg I."/>
            <person name="Brannstrom I.O."/>
            <person name="Guillou S."/>
            <person name="Cros-Aarteil S."/>
            <person name="Calhoun S."/>
            <person name="Kuo A."/>
            <person name="Mondo S."/>
            <person name="Pangilinan J."/>
            <person name="Riley R."/>
            <person name="Labutti K."/>
            <person name="Andreopoulos B."/>
            <person name="Lipzen A."/>
            <person name="Chen C."/>
            <person name="Yanf M."/>
            <person name="Daum C."/>
            <person name="Ng V."/>
            <person name="Clum A."/>
            <person name="Steindorff A."/>
            <person name="Ohm R."/>
            <person name="Martin F."/>
            <person name="Silar P."/>
            <person name="Natvig D."/>
            <person name="Lalanne C."/>
            <person name="Gautier V."/>
            <person name="Ament-Velasquez S.L."/>
            <person name="Kruys A."/>
            <person name="Hutchinson M.I."/>
            <person name="Powell A.J."/>
            <person name="Barry K."/>
            <person name="Miller A.N."/>
            <person name="Grigoriev I.V."/>
            <person name="Debuchy R."/>
            <person name="Gladieux P."/>
            <person name="Thoren M.H."/>
            <person name="Johannesson H."/>
        </authorList>
    </citation>
    <scope>NUCLEOTIDE SEQUENCE</scope>
    <source>
        <strain evidence="7">SMH4131-1</strain>
    </source>
</reference>
<dbReference type="PROSITE" id="PS50071">
    <property type="entry name" value="HOMEOBOX_2"/>
    <property type="match status" value="1"/>
</dbReference>
<protein>
    <submittedName>
        <fullName evidence="7">Homeodomain-like protein</fullName>
    </submittedName>
</protein>
<dbReference type="InterPro" id="IPR001356">
    <property type="entry name" value="HD"/>
</dbReference>
<evidence type="ECO:0000259" key="6">
    <source>
        <dbReference type="PROSITE" id="PS50071"/>
    </source>
</evidence>
<feature type="DNA-binding region" description="Homeobox" evidence="3">
    <location>
        <begin position="37"/>
        <end position="90"/>
    </location>
</feature>
<evidence type="ECO:0000256" key="5">
    <source>
        <dbReference type="SAM" id="MobiDB-lite"/>
    </source>
</evidence>
<dbReference type="InterPro" id="IPR009057">
    <property type="entry name" value="Homeodomain-like_sf"/>
</dbReference>
<keyword evidence="3 4" id="KW-0371">Homeobox</keyword>
<dbReference type="PANTHER" id="PTHR24341:SF6">
    <property type="entry name" value="HOMEOBOX PROTEIN INVECTED"/>
    <property type="match status" value="1"/>
</dbReference>
<evidence type="ECO:0000313" key="8">
    <source>
        <dbReference type="Proteomes" id="UP001286456"/>
    </source>
</evidence>
<dbReference type="InterPro" id="IPR050720">
    <property type="entry name" value="Engrailed_Homeobox_TFs"/>
</dbReference>
<evidence type="ECO:0000256" key="1">
    <source>
        <dbReference type="ARBA" id="ARBA00004123"/>
    </source>
</evidence>
<evidence type="ECO:0000256" key="3">
    <source>
        <dbReference type="PROSITE-ProRule" id="PRU00108"/>
    </source>
</evidence>
<organism evidence="7 8">
    <name type="scientific">Cercophora scortea</name>
    <dbReference type="NCBI Taxonomy" id="314031"/>
    <lineage>
        <taxon>Eukaryota</taxon>
        <taxon>Fungi</taxon>
        <taxon>Dikarya</taxon>
        <taxon>Ascomycota</taxon>
        <taxon>Pezizomycotina</taxon>
        <taxon>Sordariomycetes</taxon>
        <taxon>Sordariomycetidae</taxon>
        <taxon>Sordariales</taxon>
        <taxon>Lasiosphaeriaceae</taxon>
        <taxon>Cercophora</taxon>
    </lineage>
</organism>
<dbReference type="Gene3D" id="1.10.10.60">
    <property type="entry name" value="Homeodomain-like"/>
    <property type="match status" value="1"/>
</dbReference>
<evidence type="ECO:0000256" key="2">
    <source>
        <dbReference type="ARBA" id="ARBA00023242"/>
    </source>
</evidence>
<evidence type="ECO:0000313" key="7">
    <source>
        <dbReference type="EMBL" id="KAK3337626.1"/>
    </source>
</evidence>
<proteinExistence type="predicted"/>
<accession>A0AAE0J7F1</accession>
<evidence type="ECO:0000256" key="4">
    <source>
        <dbReference type="RuleBase" id="RU000682"/>
    </source>
</evidence>
<dbReference type="CDD" id="cd00086">
    <property type="entry name" value="homeodomain"/>
    <property type="match status" value="1"/>
</dbReference>
<dbReference type="EMBL" id="JAUEPO010000001">
    <property type="protein sequence ID" value="KAK3337626.1"/>
    <property type="molecule type" value="Genomic_DNA"/>
</dbReference>
<keyword evidence="8" id="KW-1185">Reference proteome</keyword>
<feature type="compositionally biased region" description="Basic and acidic residues" evidence="5">
    <location>
        <begin position="1"/>
        <end position="10"/>
    </location>
</feature>
<dbReference type="GO" id="GO:0016586">
    <property type="term" value="C:RSC-type complex"/>
    <property type="evidence" value="ECO:0007669"/>
    <property type="project" value="TreeGrafter"/>
</dbReference>
<comment type="subcellular location">
    <subcellularLocation>
        <location evidence="1 3 4">Nucleus</location>
    </subcellularLocation>
</comment>
<dbReference type="GO" id="GO:0003677">
    <property type="term" value="F:DNA binding"/>
    <property type="evidence" value="ECO:0007669"/>
    <property type="project" value="UniProtKB-UniRule"/>
</dbReference>
<reference evidence="7" key="1">
    <citation type="journal article" date="2023" name="Mol. Phylogenet. Evol.">
        <title>Genome-scale phylogeny and comparative genomics of the fungal order Sordariales.</title>
        <authorList>
            <person name="Hensen N."/>
            <person name="Bonometti L."/>
            <person name="Westerberg I."/>
            <person name="Brannstrom I.O."/>
            <person name="Guillou S."/>
            <person name="Cros-Aarteil S."/>
            <person name="Calhoun S."/>
            <person name="Haridas S."/>
            <person name="Kuo A."/>
            <person name="Mondo S."/>
            <person name="Pangilinan J."/>
            <person name="Riley R."/>
            <person name="LaButti K."/>
            <person name="Andreopoulos B."/>
            <person name="Lipzen A."/>
            <person name="Chen C."/>
            <person name="Yan M."/>
            <person name="Daum C."/>
            <person name="Ng V."/>
            <person name="Clum A."/>
            <person name="Steindorff A."/>
            <person name="Ohm R.A."/>
            <person name="Martin F."/>
            <person name="Silar P."/>
            <person name="Natvig D.O."/>
            <person name="Lalanne C."/>
            <person name="Gautier V."/>
            <person name="Ament-Velasquez S.L."/>
            <person name="Kruys A."/>
            <person name="Hutchinson M.I."/>
            <person name="Powell A.J."/>
            <person name="Barry K."/>
            <person name="Miller A.N."/>
            <person name="Grigoriev I.V."/>
            <person name="Debuchy R."/>
            <person name="Gladieux P."/>
            <person name="Hiltunen Thoren M."/>
            <person name="Johannesson H."/>
        </authorList>
    </citation>
    <scope>NUCLEOTIDE SEQUENCE</scope>
    <source>
        <strain evidence="7">SMH4131-1</strain>
    </source>
</reference>
<dbReference type="SUPFAM" id="SSF46689">
    <property type="entry name" value="Homeodomain-like"/>
    <property type="match status" value="1"/>
</dbReference>
<dbReference type="PANTHER" id="PTHR24341">
    <property type="entry name" value="HOMEOBOX PROTEIN ENGRAILED"/>
    <property type="match status" value="1"/>
</dbReference>